<dbReference type="AlphaFoldDB" id="A0AAE1FKC7"/>
<sequence length="76" mass="8659">MRSEGSGEKMRSEVRNGDPGMKIHTHRPLHTKDTFPSYPPICALLTLTPPPNAFHDHTRSFQTTLTELHKHVEKVD</sequence>
<protein>
    <submittedName>
        <fullName evidence="2">Uncharacterized protein</fullName>
    </submittedName>
</protein>
<feature type="region of interest" description="Disordered" evidence="1">
    <location>
        <begin position="1"/>
        <end position="33"/>
    </location>
</feature>
<keyword evidence="3" id="KW-1185">Reference proteome</keyword>
<evidence type="ECO:0000313" key="2">
    <source>
        <dbReference type="EMBL" id="KAK3873678.1"/>
    </source>
</evidence>
<comment type="caution">
    <text evidence="2">The sequence shown here is derived from an EMBL/GenBank/DDBJ whole genome shotgun (WGS) entry which is preliminary data.</text>
</comment>
<feature type="compositionally biased region" description="Basic and acidic residues" evidence="1">
    <location>
        <begin position="1"/>
        <end position="16"/>
    </location>
</feature>
<name>A0AAE1FKC7_PETCI</name>
<reference evidence="2" key="1">
    <citation type="submission" date="2023-10" db="EMBL/GenBank/DDBJ databases">
        <title>Genome assemblies of two species of porcelain crab, Petrolisthes cinctipes and Petrolisthes manimaculis (Anomura: Porcellanidae).</title>
        <authorList>
            <person name="Angst P."/>
        </authorList>
    </citation>
    <scope>NUCLEOTIDE SEQUENCE</scope>
    <source>
        <strain evidence="2">PB745_01</strain>
        <tissue evidence="2">Gill</tissue>
    </source>
</reference>
<organism evidence="2 3">
    <name type="scientific">Petrolisthes cinctipes</name>
    <name type="common">Flat porcelain crab</name>
    <dbReference type="NCBI Taxonomy" id="88211"/>
    <lineage>
        <taxon>Eukaryota</taxon>
        <taxon>Metazoa</taxon>
        <taxon>Ecdysozoa</taxon>
        <taxon>Arthropoda</taxon>
        <taxon>Crustacea</taxon>
        <taxon>Multicrustacea</taxon>
        <taxon>Malacostraca</taxon>
        <taxon>Eumalacostraca</taxon>
        <taxon>Eucarida</taxon>
        <taxon>Decapoda</taxon>
        <taxon>Pleocyemata</taxon>
        <taxon>Anomura</taxon>
        <taxon>Galatheoidea</taxon>
        <taxon>Porcellanidae</taxon>
        <taxon>Petrolisthes</taxon>
    </lineage>
</organism>
<evidence type="ECO:0000256" key="1">
    <source>
        <dbReference type="SAM" id="MobiDB-lite"/>
    </source>
</evidence>
<dbReference type="EMBL" id="JAWQEG010002198">
    <property type="protein sequence ID" value="KAK3873678.1"/>
    <property type="molecule type" value="Genomic_DNA"/>
</dbReference>
<gene>
    <name evidence="2" type="ORF">Pcinc_021329</name>
</gene>
<accession>A0AAE1FKC7</accession>
<proteinExistence type="predicted"/>
<dbReference type="Proteomes" id="UP001286313">
    <property type="component" value="Unassembled WGS sequence"/>
</dbReference>
<evidence type="ECO:0000313" key="3">
    <source>
        <dbReference type="Proteomes" id="UP001286313"/>
    </source>
</evidence>